<keyword evidence="5 14" id="KW-0812">Transmembrane</keyword>
<proteinExistence type="inferred from homology"/>
<evidence type="ECO:0000313" key="15">
    <source>
        <dbReference type="EMBL" id="PQO28342.1"/>
    </source>
</evidence>
<dbReference type="Gene3D" id="1.20.1730.10">
    <property type="entry name" value="Sodium/glucose cotransporter"/>
    <property type="match status" value="2"/>
</dbReference>
<evidence type="ECO:0000256" key="10">
    <source>
        <dbReference type="ARBA" id="ARBA00023136"/>
    </source>
</evidence>
<keyword evidence="9" id="KW-0406">Ion transport</keyword>
<dbReference type="InterPro" id="IPR001734">
    <property type="entry name" value="Na/solute_symporter"/>
</dbReference>
<evidence type="ECO:0000256" key="1">
    <source>
        <dbReference type="ARBA" id="ARBA00004651"/>
    </source>
</evidence>
<evidence type="ECO:0000313" key="16">
    <source>
        <dbReference type="Proteomes" id="UP000239388"/>
    </source>
</evidence>
<comment type="subcellular location">
    <subcellularLocation>
        <location evidence="1">Cell membrane</location>
        <topology evidence="1">Multi-pass membrane protein</topology>
    </subcellularLocation>
</comment>
<feature type="transmembrane region" description="Helical" evidence="14">
    <location>
        <begin position="39"/>
        <end position="60"/>
    </location>
</feature>
<keyword evidence="7 14" id="KW-1133">Transmembrane helix</keyword>
<evidence type="ECO:0000256" key="4">
    <source>
        <dbReference type="ARBA" id="ARBA00022475"/>
    </source>
</evidence>
<sequence>MVPLIVIAVYLALLLGLGLFASMLFRGSSQDYMLASHSIGPFLLLMSLFGTTMTAFALVGSTGEAYAEGVGVYGLLASSSGIIHSLCFFVLGIKLWSYGKKYGYTTQIQFFRDRLQSDKIGILLFPILVGLVVPYLLIGVMASGTVINAVSEGAFTSSFAEYDYGVPNWLGSLVISIVVLVYVFFGGMRGTAWANAFQTMVFMVLGIITFWLIASHLGGAQAASEAVAKKNPTKLMRTVADDDEQEYQDALAVWRQLAEYNYANEKAGGNLLTEEQKQTALANHKGPKIGNWKARDEVNVAVANNLINLSTEEKNEAYLKQDDRELPEKKPEWWSTSAMTGKQLNEFRRNEDAVDAAYTDPIYNKNMGHPNDLLNPEKPDLGNKWTRKRTAGVYRATKWSPEEPRGMDMLVFITYMFVPLSVGMFPHLFQHWLTAKSAESFKLPVILHPVFIMIVWVPCVLVGVWATSAIVPGSDPPRALIPAHFNTNAVLPFMVANMSGPFLSGLLTAGVLAAIMSSLDSQFLCIGTMFTEDIVVHYGGKNRFTDKQVLIIARCFIIAIVAITYAFSLFEPRRVFTLGIWTFSGFSSLFPLVFAALYWKRLTKAGAYACVITAITLWCVFFYLSEFALNPHFTVFGMMPVATMVPASAIVMIVVSLMTQPPSEEHLERFFPKKS</sequence>
<dbReference type="GO" id="GO:0005886">
    <property type="term" value="C:plasma membrane"/>
    <property type="evidence" value="ECO:0007669"/>
    <property type="project" value="UniProtKB-SubCell"/>
</dbReference>
<evidence type="ECO:0000256" key="3">
    <source>
        <dbReference type="ARBA" id="ARBA00022448"/>
    </source>
</evidence>
<dbReference type="InterPro" id="IPR050277">
    <property type="entry name" value="Sodium:Solute_Symporter"/>
</dbReference>
<dbReference type="GO" id="GO:0015193">
    <property type="term" value="F:L-proline transmembrane transporter activity"/>
    <property type="evidence" value="ECO:0007669"/>
    <property type="project" value="TreeGrafter"/>
</dbReference>
<dbReference type="InterPro" id="IPR038377">
    <property type="entry name" value="Na/Glc_symporter_sf"/>
</dbReference>
<evidence type="ECO:0000256" key="8">
    <source>
        <dbReference type="ARBA" id="ARBA00023053"/>
    </source>
</evidence>
<feature type="transmembrane region" description="Helical" evidence="14">
    <location>
        <begin position="491"/>
        <end position="515"/>
    </location>
</feature>
<name>A0A2S8F859_9BACT</name>
<keyword evidence="11" id="KW-0739">Sodium transport</keyword>
<gene>
    <name evidence="15" type="ORF">C5Y98_25960</name>
</gene>
<keyword evidence="8" id="KW-0915">Sodium</keyword>
<dbReference type="PANTHER" id="PTHR48086">
    <property type="entry name" value="SODIUM/PROLINE SYMPORTER-RELATED"/>
    <property type="match status" value="1"/>
</dbReference>
<dbReference type="PANTHER" id="PTHR48086:SF3">
    <property type="entry name" value="SODIUM_PROLINE SYMPORTER"/>
    <property type="match status" value="1"/>
</dbReference>
<feature type="transmembrane region" description="Helical" evidence="14">
    <location>
        <begin position="120"/>
        <end position="146"/>
    </location>
</feature>
<dbReference type="GO" id="GO:0005298">
    <property type="term" value="F:proline:sodium symporter activity"/>
    <property type="evidence" value="ECO:0007669"/>
    <property type="project" value="TreeGrafter"/>
</dbReference>
<feature type="transmembrane region" description="Helical" evidence="14">
    <location>
        <begin position="166"/>
        <end position="185"/>
    </location>
</feature>
<evidence type="ECO:0000256" key="5">
    <source>
        <dbReference type="ARBA" id="ARBA00022692"/>
    </source>
</evidence>
<feature type="transmembrane region" description="Helical" evidence="14">
    <location>
        <begin position="72"/>
        <end position="99"/>
    </location>
</feature>
<evidence type="ECO:0000256" key="6">
    <source>
        <dbReference type="ARBA" id="ARBA00022847"/>
    </source>
</evidence>
<evidence type="ECO:0000256" key="14">
    <source>
        <dbReference type="SAM" id="Phobius"/>
    </source>
</evidence>
<comment type="similarity">
    <text evidence="2 13">Belongs to the sodium:solute symporter (SSF) (TC 2.A.21) family.</text>
</comment>
<evidence type="ECO:0000256" key="2">
    <source>
        <dbReference type="ARBA" id="ARBA00006434"/>
    </source>
</evidence>
<dbReference type="PROSITE" id="PS50283">
    <property type="entry name" value="NA_SOLUT_SYMP_3"/>
    <property type="match status" value="1"/>
</dbReference>
<dbReference type="OrthoDB" id="9810181at2"/>
<keyword evidence="3" id="KW-0813">Transport</keyword>
<evidence type="ECO:0000256" key="11">
    <source>
        <dbReference type="ARBA" id="ARBA00023201"/>
    </source>
</evidence>
<feature type="transmembrane region" description="Helical" evidence="14">
    <location>
        <begin position="6"/>
        <end position="27"/>
    </location>
</feature>
<dbReference type="RefSeq" id="WP_105358817.1">
    <property type="nucleotide sequence ID" value="NZ_PUIB01000025.1"/>
</dbReference>
<dbReference type="AlphaFoldDB" id="A0A2S8F859"/>
<feature type="transmembrane region" description="Helical" evidence="14">
    <location>
        <begin position="551"/>
        <end position="570"/>
    </location>
</feature>
<dbReference type="Proteomes" id="UP000239388">
    <property type="component" value="Unassembled WGS sequence"/>
</dbReference>
<feature type="transmembrane region" description="Helical" evidence="14">
    <location>
        <begin position="576"/>
        <end position="599"/>
    </location>
</feature>
<protein>
    <submittedName>
        <fullName evidence="15">Sodium:proline symporter</fullName>
    </submittedName>
</protein>
<feature type="transmembrane region" description="Helical" evidence="14">
    <location>
        <begin position="606"/>
        <end position="624"/>
    </location>
</feature>
<accession>A0A2S8F859</accession>
<feature type="transmembrane region" description="Helical" evidence="14">
    <location>
        <begin position="636"/>
        <end position="659"/>
    </location>
</feature>
<feature type="transmembrane region" description="Helical" evidence="14">
    <location>
        <begin position="409"/>
        <end position="429"/>
    </location>
</feature>
<dbReference type="CDD" id="cd10322">
    <property type="entry name" value="SLC5sbd"/>
    <property type="match status" value="1"/>
</dbReference>
<evidence type="ECO:0000256" key="9">
    <source>
        <dbReference type="ARBA" id="ARBA00023065"/>
    </source>
</evidence>
<feature type="transmembrane region" description="Helical" evidence="14">
    <location>
        <begin position="192"/>
        <end position="214"/>
    </location>
</feature>
<dbReference type="Pfam" id="PF00474">
    <property type="entry name" value="SSF"/>
    <property type="match status" value="2"/>
</dbReference>
<feature type="transmembrane region" description="Helical" evidence="14">
    <location>
        <begin position="450"/>
        <end position="471"/>
    </location>
</feature>
<evidence type="ECO:0000256" key="7">
    <source>
        <dbReference type="ARBA" id="ARBA00022989"/>
    </source>
</evidence>
<comment type="caution">
    <text evidence="15">The sequence shown here is derived from an EMBL/GenBank/DDBJ whole genome shotgun (WGS) entry which is preliminary data.</text>
</comment>
<reference evidence="15 16" key="1">
    <citation type="submission" date="2018-02" db="EMBL/GenBank/DDBJ databases">
        <title>Comparative genomes isolates from brazilian mangrove.</title>
        <authorList>
            <person name="Araujo J.E."/>
            <person name="Taketani R.G."/>
            <person name="Silva M.C.P."/>
            <person name="Loureco M.V."/>
            <person name="Andreote F.D."/>
        </authorList>
    </citation>
    <scope>NUCLEOTIDE SEQUENCE [LARGE SCALE GENOMIC DNA]</scope>
    <source>
        <strain evidence="15 16">NAP PRIS-MGV</strain>
    </source>
</reference>
<evidence type="ECO:0000256" key="13">
    <source>
        <dbReference type="RuleBase" id="RU362091"/>
    </source>
</evidence>
<organism evidence="15 16">
    <name type="scientific">Blastopirellula marina</name>
    <dbReference type="NCBI Taxonomy" id="124"/>
    <lineage>
        <taxon>Bacteria</taxon>
        <taxon>Pseudomonadati</taxon>
        <taxon>Planctomycetota</taxon>
        <taxon>Planctomycetia</taxon>
        <taxon>Pirellulales</taxon>
        <taxon>Pirellulaceae</taxon>
        <taxon>Blastopirellula</taxon>
    </lineage>
</organism>
<keyword evidence="4" id="KW-1003">Cell membrane</keyword>
<comment type="catalytic activity">
    <reaction evidence="12">
        <text>L-proline(in) + Na(+)(in) = L-proline(out) + Na(+)(out)</text>
        <dbReference type="Rhea" id="RHEA:28967"/>
        <dbReference type="ChEBI" id="CHEBI:29101"/>
        <dbReference type="ChEBI" id="CHEBI:60039"/>
    </reaction>
</comment>
<keyword evidence="10 14" id="KW-0472">Membrane</keyword>
<dbReference type="GO" id="GO:0015824">
    <property type="term" value="P:proline transport"/>
    <property type="evidence" value="ECO:0007669"/>
    <property type="project" value="TreeGrafter"/>
</dbReference>
<evidence type="ECO:0000256" key="12">
    <source>
        <dbReference type="ARBA" id="ARBA00033708"/>
    </source>
</evidence>
<keyword evidence="6" id="KW-0769">Symport</keyword>
<dbReference type="EMBL" id="PUIB01000025">
    <property type="protein sequence ID" value="PQO28342.1"/>
    <property type="molecule type" value="Genomic_DNA"/>
</dbReference>